<gene>
    <name evidence="1" type="primary">ORF156280</name>
</gene>
<name>A0A0B7B3P2_9EUPU</name>
<evidence type="ECO:0000313" key="1">
    <source>
        <dbReference type="EMBL" id="CEK86911.1"/>
    </source>
</evidence>
<reference evidence="1" key="1">
    <citation type="submission" date="2014-12" db="EMBL/GenBank/DDBJ databases">
        <title>Insight into the proteome of Arion vulgaris.</title>
        <authorList>
            <person name="Aradska J."/>
            <person name="Bulat T."/>
            <person name="Smidak R."/>
            <person name="Sarate P."/>
            <person name="Gangsoo J."/>
            <person name="Sialana F."/>
            <person name="Bilban M."/>
            <person name="Lubec G."/>
        </authorList>
    </citation>
    <scope>NUCLEOTIDE SEQUENCE</scope>
    <source>
        <tissue evidence="1">Skin</tissue>
    </source>
</reference>
<dbReference type="AlphaFoldDB" id="A0A0B7B3P2"/>
<accession>A0A0B7B3P2</accession>
<organism evidence="1">
    <name type="scientific">Arion vulgaris</name>
    <dbReference type="NCBI Taxonomy" id="1028688"/>
    <lineage>
        <taxon>Eukaryota</taxon>
        <taxon>Metazoa</taxon>
        <taxon>Spiralia</taxon>
        <taxon>Lophotrochozoa</taxon>
        <taxon>Mollusca</taxon>
        <taxon>Gastropoda</taxon>
        <taxon>Heterobranchia</taxon>
        <taxon>Euthyneura</taxon>
        <taxon>Panpulmonata</taxon>
        <taxon>Eupulmonata</taxon>
        <taxon>Stylommatophora</taxon>
        <taxon>Helicina</taxon>
        <taxon>Arionoidea</taxon>
        <taxon>Arionidae</taxon>
        <taxon>Arion</taxon>
    </lineage>
</organism>
<proteinExistence type="predicted"/>
<protein>
    <submittedName>
        <fullName evidence="1">Uncharacterized protein</fullName>
    </submittedName>
</protein>
<dbReference type="EMBL" id="HACG01040046">
    <property type="protein sequence ID" value="CEK86911.1"/>
    <property type="molecule type" value="Transcribed_RNA"/>
</dbReference>
<sequence>PQKNPPNVNNIKNIILPFLLYGSEQCNRMWCPREPCRQDSHVHKRAMWR</sequence>
<feature type="non-terminal residue" evidence="1">
    <location>
        <position position="1"/>
    </location>
</feature>